<keyword evidence="4" id="KW-1185">Reference proteome</keyword>
<name>A0ABV0KTY0_9CYAN</name>
<feature type="domain" description="CAAX prenyl protease 2/Lysostaphin resistance protein A-like" evidence="2">
    <location>
        <begin position="720"/>
        <end position="820"/>
    </location>
</feature>
<keyword evidence="1" id="KW-1133">Transmembrane helix</keyword>
<keyword evidence="3" id="KW-0645">Protease</keyword>
<protein>
    <submittedName>
        <fullName evidence="3">CPBP family glutamic-type intramembrane protease</fullName>
        <ecNumber evidence="3">3.4.-.-</ecNumber>
    </submittedName>
</protein>
<dbReference type="EC" id="3.4.-.-" evidence="3"/>
<sequence>MTSILHHVRARLVLLLLGVLVASATLLFHSSPGSTMASHYDITGKALFNQLAFYPVKQTLPTDLYRPVAPWMGRLILPKPQEQRGTDWVWMEVTEAPPNATALIGKQVRLTWSQKRSLQRDVVTVTRDVNFSPLIATLRRTKADLFADRLNGRAQVGPLQAIAGARPKDDVTVSLAAATLSQQPNGQPVLQIEQAPLLDTGRYVALVQFLGPVANAPPQFMPKACPGEPPCPSELLRVQHYNSATRQFDGVQAVVRMPQQPIDGNGVYASTPRALEKSPAGAAGWYLYGAQDQTGLFTVQAIKPRSLFQLQPQQVLLDQGQGLDYIHEQNWRNTQQRKGTLQTVLIDPQAQTAATAIDQWQEGDRALVMHLFGGRGGRSGEGAAVGTVTGHFAYGLATVIRDPFTNELQLEVRYQQIYANNIEGVISGEHSWTNYMGNLQRGWLGTRPVADVIVKLDTIGQDYDFGGYTLSPFSELTRQLRIIAARYRTGDGTGIASVTAATSCVQDSNQALFATIQVMRQQVESSPEMQRWWSSHPHDPTVKRFERLIALGNDLQRELTPFGLVRQDWQANAHVLSGTEIQPGAFVRAADGPANVLTALQSWRTILPRQAQDELSLQFLRHGAKLWFLRSNQVGGDNPDILPIAPTQVFGLWTLPGTRVALGTILFTRILSAVSLPTWSDWNVAFWLLLLYGAIALPLGFSQRFLRYKPWHASGRDYLQLTVRLFFLPALLEEFLFRVLLLPSPRAGVTALMWLLWAVFSLLLFIAYHPLNAKTFYKVGNPTFFNPVFLTLTGLLGAACTVAYFLTGSLLLTTLIHWVVTTTWLTQFGGMEQLQPQLSRKYS</sequence>
<keyword evidence="1" id="KW-0472">Membrane</keyword>
<feature type="transmembrane region" description="Helical" evidence="1">
    <location>
        <begin position="747"/>
        <end position="771"/>
    </location>
</feature>
<feature type="transmembrane region" description="Helical" evidence="1">
    <location>
        <begin position="684"/>
        <end position="701"/>
    </location>
</feature>
<dbReference type="GO" id="GO:0006508">
    <property type="term" value="P:proteolysis"/>
    <property type="evidence" value="ECO:0007669"/>
    <property type="project" value="UniProtKB-KW"/>
</dbReference>
<evidence type="ECO:0000259" key="2">
    <source>
        <dbReference type="Pfam" id="PF02517"/>
    </source>
</evidence>
<feature type="transmembrane region" description="Helical" evidence="1">
    <location>
        <begin position="721"/>
        <end position="741"/>
    </location>
</feature>
<evidence type="ECO:0000313" key="4">
    <source>
        <dbReference type="Proteomes" id="UP001476950"/>
    </source>
</evidence>
<dbReference type="EMBL" id="JAMPLM010000076">
    <property type="protein sequence ID" value="MEP1062612.1"/>
    <property type="molecule type" value="Genomic_DNA"/>
</dbReference>
<reference evidence="3 4" key="1">
    <citation type="submission" date="2022-04" db="EMBL/GenBank/DDBJ databases">
        <title>Positive selection, recombination, and allopatry shape intraspecific diversity of widespread and dominant cyanobacteria.</title>
        <authorList>
            <person name="Wei J."/>
            <person name="Shu W."/>
            <person name="Hu C."/>
        </authorList>
    </citation>
    <scope>NUCLEOTIDE SEQUENCE [LARGE SCALE GENOMIC DNA]</scope>
    <source>
        <strain evidence="3 4">AS-A4</strain>
    </source>
</reference>
<evidence type="ECO:0000313" key="3">
    <source>
        <dbReference type="EMBL" id="MEP1062612.1"/>
    </source>
</evidence>
<feature type="transmembrane region" description="Helical" evidence="1">
    <location>
        <begin position="783"/>
        <end position="805"/>
    </location>
</feature>
<keyword evidence="1" id="KW-0812">Transmembrane</keyword>
<evidence type="ECO:0000256" key="1">
    <source>
        <dbReference type="SAM" id="Phobius"/>
    </source>
</evidence>
<proteinExistence type="predicted"/>
<comment type="caution">
    <text evidence="3">The sequence shown here is derived from an EMBL/GenBank/DDBJ whole genome shotgun (WGS) entry which is preliminary data.</text>
</comment>
<gene>
    <name evidence="3" type="ORF">NDI38_30020</name>
</gene>
<dbReference type="RefSeq" id="WP_190449467.1">
    <property type="nucleotide sequence ID" value="NZ_JAMPLM010000076.1"/>
</dbReference>
<dbReference type="InterPro" id="IPR003675">
    <property type="entry name" value="Rce1/LyrA-like_dom"/>
</dbReference>
<dbReference type="Pfam" id="PF02517">
    <property type="entry name" value="Rce1-like"/>
    <property type="match status" value="1"/>
</dbReference>
<dbReference type="GO" id="GO:0008233">
    <property type="term" value="F:peptidase activity"/>
    <property type="evidence" value="ECO:0007669"/>
    <property type="project" value="UniProtKB-KW"/>
</dbReference>
<dbReference type="Proteomes" id="UP001476950">
    <property type="component" value="Unassembled WGS sequence"/>
</dbReference>
<keyword evidence="3" id="KW-0378">Hydrolase</keyword>
<organism evidence="3 4">
    <name type="scientific">Stenomitos frigidus AS-A4</name>
    <dbReference type="NCBI Taxonomy" id="2933935"/>
    <lineage>
        <taxon>Bacteria</taxon>
        <taxon>Bacillati</taxon>
        <taxon>Cyanobacteriota</taxon>
        <taxon>Cyanophyceae</taxon>
        <taxon>Leptolyngbyales</taxon>
        <taxon>Leptolyngbyaceae</taxon>
        <taxon>Stenomitos</taxon>
    </lineage>
</organism>
<accession>A0ABV0KTY0</accession>